<feature type="domain" description="DDE Tnp4" evidence="8">
    <location>
        <begin position="206"/>
        <end position="370"/>
    </location>
</feature>
<dbReference type="Pfam" id="PF13359">
    <property type="entry name" value="DDE_Tnp_4"/>
    <property type="match status" value="1"/>
</dbReference>
<dbReference type="RefSeq" id="XP_019626781.1">
    <property type="nucleotide sequence ID" value="XM_019771222.1"/>
</dbReference>
<dbReference type="KEGG" id="bbel:109471839"/>
<comment type="cofactor">
    <cofactor evidence="1">
        <name>a divalent metal cation</name>
        <dbReference type="ChEBI" id="CHEBI:60240"/>
    </cofactor>
</comment>
<dbReference type="InterPro" id="IPR045249">
    <property type="entry name" value="HARBI1-like"/>
</dbReference>
<dbReference type="AlphaFoldDB" id="A0A6P4ZAS3"/>
<keyword evidence="7" id="KW-0539">Nucleus</keyword>
<dbReference type="PANTHER" id="PTHR22930:SF85">
    <property type="entry name" value="GH03217P-RELATED"/>
    <property type="match status" value="1"/>
</dbReference>
<dbReference type="GO" id="GO:0016787">
    <property type="term" value="F:hydrolase activity"/>
    <property type="evidence" value="ECO:0007669"/>
    <property type="project" value="UniProtKB-KW"/>
</dbReference>
<proteinExistence type="inferred from homology"/>
<comment type="subcellular location">
    <subcellularLocation>
        <location evidence="2">Nucleus</location>
    </subcellularLocation>
</comment>
<evidence type="ECO:0000256" key="1">
    <source>
        <dbReference type="ARBA" id="ARBA00001968"/>
    </source>
</evidence>
<evidence type="ECO:0000256" key="3">
    <source>
        <dbReference type="ARBA" id="ARBA00006958"/>
    </source>
</evidence>
<sequence length="418" mass="48321">MAGEQALFLFFMRQMFFFFVMRMYMRRRALGRRRIGRRRDRYHEIQRAAVFAAIAIAQAGQVDRAVRDRDETRTTAWWDTVVFHPAFDDKEWYRRFRMTRATFLRICDELEPRLVRTTTRLRTPIPVRKRVAVAIYWLASGDLFRTVADLFGLSTASVCNLVHDFCQVVVETLLPRYISWPKGEALRQTVNGYEQRWAFPQCAGAVDGTHIEVKAPSEGHTDYFNRKGYHSVVLQAVVDFCYRFTDINVGWPGCVHDARILRNSLPYRCAERGTLFPPEMTRVINGVPVPVMILGDPAYPLLPWLMKGYADNGHLSRRKTNFNFRLSSARMTVECAFGRLKGRWRCLAKSLDVDISKVPNIVSACCVLHNILEMNREEFDQAWFMPDEEVPQAPVVHGEARTHAVRDALADLFAAEDL</sequence>
<dbReference type="GeneID" id="109471839"/>
<keyword evidence="9" id="KW-1185">Reference proteome</keyword>
<keyword evidence="4" id="KW-0540">Nuclease</keyword>
<evidence type="ECO:0000313" key="10">
    <source>
        <dbReference type="RefSeq" id="XP_019626781.1"/>
    </source>
</evidence>
<dbReference type="InterPro" id="IPR027806">
    <property type="entry name" value="HARBI1_dom"/>
</dbReference>
<gene>
    <name evidence="10" type="primary">LOC109471839</name>
</gene>
<evidence type="ECO:0000256" key="4">
    <source>
        <dbReference type="ARBA" id="ARBA00022722"/>
    </source>
</evidence>
<dbReference type="PANTHER" id="PTHR22930">
    <property type="match status" value="1"/>
</dbReference>
<evidence type="ECO:0000313" key="9">
    <source>
        <dbReference type="Proteomes" id="UP000515135"/>
    </source>
</evidence>
<name>A0A6P4ZAS3_BRABE</name>
<dbReference type="OrthoDB" id="2668416at2759"/>
<protein>
    <submittedName>
        <fullName evidence="10">Protein ALP1-like</fullName>
    </submittedName>
</protein>
<evidence type="ECO:0000256" key="2">
    <source>
        <dbReference type="ARBA" id="ARBA00004123"/>
    </source>
</evidence>
<organism evidence="9 10">
    <name type="scientific">Branchiostoma belcheri</name>
    <name type="common">Amphioxus</name>
    <dbReference type="NCBI Taxonomy" id="7741"/>
    <lineage>
        <taxon>Eukaryota</taxon>
        <taxon>Metazoa</taxon>
        <taxon>Chordata</taxon>
        <taxon>Cephalochordata</taxon>
        <taxon>Leptocardii</taxon>
        <taxon>Amphioxiformes</taxon>
        <taxon>Branchiostomatidae</taxon>
        <taxon>Branchiostoma</taxon>
    </lineage>
</organism>
<evidence type="ECO:0000256" key="7">
    <source>
        <dbReference type="ARBA" id="ARBA00023242"/>
    </source>
</evidence>
<accession>A0A6P4ZAS3</accession>
<keyword evidence="5" id="KW-0479">Metal-binding</keyword>
<evidence type="ECO:0000256" key="6">
    <source>
        <dbReference type="ARBA" id="ARBA00022801"/>
    </source>
</evidence>
<dbReference type="GO" id="GO:0046872">
    <property type="term" value="F:metal ion binding"/>
    <property type="evidence" value="ECO:0007669"/>
    <property type="project" value="UniProtKB-KW"/>
</dbReference>
<comment type="similarity">
    <text evidence="3">Belongs to the HARBI1 family.</text>
</comment>
<dbReference type="Proteomes" id="UP000515135">
    <property type="component" value="Unplaced"/>
</dbReference>
<dbReference type="GO" id="GO:0004518">
    <property type="term" value="F:nuclease activity"/>
    <property type="evidence" value="ECO:0007669"/>
    <property type="project" value="UniProtKB-KW"/>
</dbReference>
<evidence type="ECO:0000256" key="5">
    <source>
        <dbReference type="ARBA" id="ARBA00022723"/>
    </source>
</evidence>
<reference evidence="10" key="1">
    <citation type="submission" date="2025-08" db="UniProtKB">
        <authorList>
            <consortium name="RefSeq"/>
        </authorList>
    </citation>
    <scope>IDENTIFICATION</scope>
    <source>
        <tissue evidence="10">Gonad</tissue>
    </source>
</reference>
<keyword evidence="6" id="KW-0378">Hydrolase</keyword>
<dbReference type="GO" id="GO:0005634">
    <property type="term" value="C:nucleus"/>
    <property type="evidence" value="ECO:0007669"/>
    <property type="project" value="UniProtKB-SubCell"/>
</dbReference>
<evidence type="ECO:0000259" key="8">
    <source>
        <dbReference type="Pfam" id="PF13359"/>
    </source>
</evidence>